<reference evidence="2 3" key="1">
    <citation type="submission" date="2017-03" db="EMBL/GenBank/DDBJ databases">
        <title>Genome Survey of Euroglyphus maynei.</title>
        <authorList>
            <person name="Arlian L.G."/>
            <person name="Morgan M.S."/>
            <person name="Rider S.D."/>
        </authorList>
    </citation>
    <scope>NUCLEOTIDE SEQUENCE [LARGE SCALE GENOMIC DNA]</scope>
    <source>
        <strain evidence="2">Arlian Lab</strain>
        <tissue evidence="2">Whole body</tissue>
    </source>
</reference>
<accession>A0A1Y3AQK4</accession>
<organism evidence="2 3">
    <name type="scientific">Euroglyphus maynei</name>
    <name type="common">Mayne's house dust mite</name>
    <dbReference type="NCBI Taxonomy" id="6958"/>
    <lineage>
        <taxon>Eukaryota</taxon>
        <taxon>Metazoa</taxon>
        <taxon>Ecdysozoa</taxon>
        <taxon>Arthropoda</taxon>
        <taxon>Chelicerata</taxon>
        <taxon>Arachnida</taxon>
        <taxon>Acari</taxon>
        <taxon>Acariformes</taxon>
        <taxon>Sarcoptiformes</taxon>
        <taxon>Astigmata</taxon>
        <taxon>Psoroptidia</taxon>
        <taxon>Analgoidea</taxon>
        <taxon>Pyroglyphidae</taxon>
        <taxon>Pyroglyphinae</taxon>
        <taxon>Euroglyphus</taxon>
    </lineage>
</organism>
<feature type="region of interest" description="Disordered" evidence="1">
    <location>
        <begin position="1"/>
        <end position="23"/>
    </location>
</feature>
<evidence type="ECO:0000313" key="2">
    <source>
        <dbReference type="EMBL" id="OTF69756.1"/>
    </source>
</evidence>
<dbReference type="EMBL" id="MUJZ01068973">
    <property type="protein sequence ID" value="OTF69756.1"/>
    <property type="molecule type" value="Genomic_DNA"/>
</dbReference>
<evidence type="ECO:0000256" key="1">
    <source>
        <dbReference type="SAM" id="MobiDB-lite"/>
    </source>
</evidence>
<gene>
    <name evidence="2" type="ORF">BLA29_012129</name>
</gene>
<protein>
    <submittedName>
        <fullName evidence="2">Uncharacterized protein</fullName>
    </submittedName>
</protein>
<feature type="region of interest" description="Disordered" evidence="1">
    <location>
        <begin position="52"/>
        <end position="144"/>
    </location>
</feature>
<evidence type="ECO:0000313" key="3">
    <source>
        <dbReference type="Proteomes" id="UP000194236"/>
    </source>
</evidence>
<keyword evidence="3" id="KW-1185">Reference proteome</keyword>
<feature type="compositionally biased region" description="Pro residues" evidence="1">
    <location>
        <begin position="74"/>
        <end position="88"/>
    </location>
</feature>
<proteinExistence type="predicted"/>
<feature type="compositionally biased region" description="Low complexity" evidence="1">
    <location>
        <begin position="94"/>
        <end position="107"/>
    </location>
</feature>
<name>A0A1Y3AQK4_EURMA</name>
<dbReference type="AlphaFoldDB" id="A0A1Y3AQK4"/>
<dbReference type="Proteomes" id="UP000194236">
    <property type="component" value="Unassembled WGS sequence"/>
</dbReference>
<sequence length="144" mass="16441">MNRFPYPQNPQNKDEKDVIQSQAFSDRFDHYQRNDQSPDISLSARYLSGSQLTATPSMTPTFNNSTTTGYSTPTPSPSPTFFRPPSPSFHPQHHQQLQPHHQQMPNHNLQSNNMNAAKPPLSFNSNIQNIPPLKQRNRPPLNDH</sequence>
<feature type="compositionally biased region" description="Polar residues" evidence="1">
    <location>
        <begin position="52"/>
        <end position="64"/>
    </location>
</feature>
<comment type="caution">
    <text evidence="2">The sequence shown here is derived from an EMBL/GenBank/DDBJ whole genome shotgun (WGS) entry which is preliminary data.</text>
</comment>